<dbReference type="EMBL" id="LR791167">
    <property type="protein sequence ID" value="CAB3267029.1"/>
    <property type="molecule type" value="mRNA"/>
</dbReference>
<evidence type="ECO:0000256" key="5">
    <source>
        <dbReference type="ARBA" id="ARBA00022792"/>
    </source>
</evidence>
<dbReference type="PANTHER" id="PTHR15099">
    <property type="entry name" value="PROTEIN PM1"/>
    <property type="match status" value="1"/>
</dbReference>
<dbReference type="Pfam" id="PF14972">
    <property type="entry name" value="Mito_morph_reg"/>
    <property type="match status" value="1"/>
</dbReference>
<comment type="subcellular location">
    <subcellularLocation>
        <location evidence="2">Mitochondrion inner membrane</location>
        <topology evidence="2">Multi-pass membrane protein</topology>
    </subcellularLocation>
</comment>
<keyword evidence="5" id="KW-0999">Mitochondrion inner membrane</keyword>
<reference evidence="9" key="1">
    <citation type="submission" date="2020-04" db="EMBL/GenBank/DDBJ databases">
        <authorList>
            <person name="Neveu A P."/>
        </authorList>
    </citation>
    <scope>NUCLEOTIDE SEQUENCE</scope>
    <source>
        <tissue evidence="9">Whole embryo</tissue>
    </source>
</reference>
<evidence type="ECO:0000256" key="3">
    <source>
        <dbReference type="ARBA" id="ARBA00006060"/>
    </source>
</evidence>
<dbReference type="GO" id="GO:0007007">
    <property type="term" value="P:inner mitochondrial membrane organization"/>
    <property type="evidence" value="ECO:0007669"/>
    <property type="project" value="TreeGrafter"/>
</dbReference>
<keyword evidence="8" id="KW-0472">Membrane</keyword>
<dbReference type="InterPro" id="IPR026120">
    <property type="entry name" value="TMEM11"/>
</dbReference>
<dbReference type="PANTHER" id="PTHR15099:SF2">
    <property type="entry name" value="TRANSMEMBRANE PROTEIN 11, MITOCHONDRIAL"/>
    <property type="match status" value="1"/>
</dbReference>
<dbReference type="GO" id="GO:0005743">
    <property type="term" value="C:mitochondrial inner membrane"/>
    <property type="evidence" value="ECO:0007669"/>
    <property type="project" value="UniProtKB-SubCell"/>
</dbReference>
<evidence type="ECO:0000256" key="2">
    <source>
        <dbReference type="ARBA" id="ARBA00004448"/>
    </source>
</evidence>
<evidence type="ECO:0000256" key="1">
    <source>
        <dbReference type="ARBA" id="ARBA00002812"/>
    </source>
</evidence>
<protein>
    <submittedName>
        <fullName evidence="9">Transmembrane protein 11, mitochondrial</fullName>
    </submittedName>
</protein>
<evidence type="ECO:0000256" key="6">
    <source>
        <dbReference type="ARBA" id="ARBA00022989"/>
    </source>
</evidence>
<comment type="function">
    <text evidence="1">Plays a role in mitochondrial morphogenesis.</text>
</comment>
<sequence length="204" mass="22906">MNILYKVMQNILHGLLLQKDFDSMSSSDNVRKTLQNKTTVIREVYDGINSQERFEYELECALEGSVDYIVIEPTKLGEETSRWIRVGNCLHKTAVLSGLASFILPQLLPEGTPPANIYVGLPTAVLSVSCAALYGISWQFDPCCKYQVTVNSRELSQLNVQNLTNPSPVVLVHRDDKYRKTLHNCVALCAGLFAVRAVYEFWSS</sequence>
<evidence type="ECO:0000256" key="4">
    <source>
        <dbReference type="ARBA" id="ARBA00022692"/>
    </source>
</evidence>
<accession>A0A6F9DV72</accession>
<dbReference type="AlphaFoldDB" id="A0A6F9DV72"/>
<evidence type="ECO:0000256" key="8">
    <source>
        <dbReference type="ARBA" id="ARBA00023136"/>
    </source>
</evidence>
<name>A0A6F9DV72_9ASCI</name>
<keyword evidence="6" id="KW-1133">Transmembrane helix</keyword>
<keyword evidence="7" id="KW-0496">Mitochondrion</keyword>
<evidence type="ECO:0000256" key="7">
    <source>
        <dbReference type="ARBA" id="ARBA00023128"/>
    </source>
</evidence>
<keyword evidence="4 9" id="KW-0812">Transmembrane</keyword>
<gene>
    <name evidence="9" type="primary">Tmem11</name>
</gene>
<evidence type="ECO:0000313" key="9">
    <source>
        <dbReference type="EMBL" id="CAB3267029.1"/>
    </source>
</evidence>
<comment type="similarity">
    <text evidence="3">Belongs to the TMEM11 family.</text>
</comment>
<proteinExistence type="evidence at transcript level"/>
<organism evidence="9">
    <name type="scientific">Phallusia mammillata</name>
    <dbReference type="NCBI Taxonomy" id="59560"/>
    <lineage>
        <taxon>Eukaryota</taxon>
        <taxon>Metazoa</taxon>
        <taxon>Chordata</taxon>
        <taxon>Tunicata</taxon>
        <taxon>Ascidiacea</taxon>
        <taxon>Phlebobranchia</taxon>
        <taxon>Ascidiidae</taxon>
        <taxon>Phallusia</taxon>
    </lineage>
</organism>